<sequence>MSLLKKLTQFSSKRKNVWIVCLIWVFAAGLLSGIAPSVNDYKINTGAFDLPEDMPSVMGQEALNSYFPEEYVLSAIIVLYNEQGIQDSDLLAIKDASEWLSSEDKPVIVKSTVPFYRLPDTVINNFISEDQTTLIFPVSLERNQEIALVNDTVKELEQTISKTIAQNTQLYITGPAGIASDTIAIFASADLVLLFSTIALVLVLLVIIYRSPLLAIIPLLIVGVVYQVVDRILGIITSLGWFHVEAQSISIVMILLFGACTDYCLFIFSRFREELKKVEDKYEAMQRAMQQLTEPIFFSGGTVLAAMLVLLVAKYQNYNNFAPVFSITMLFILLAGLTLIPAVFTILGRKSFYPFIPKVGDAELKPNGFWSRIGKLVTEKPLLSGGLVLVMMIIFASNLLGVQLSYNIMKSFPEDMSSRIGYEIIEANYPSGDLAPTTVIITSATGAPLVLDEDFISKVSDISSTLEGSEGVSSSTFPSVEDFMSLPEWQKQQFISANEKAIKFQLTLEYNPYDQSALDVLDSFKEQKDTLINNVGLSKEDYSLYFAGETAKQSDVRALSTRDTTLAIIIITVVILIMLGIQTKSIVAPIYMMSTILISYISALGISWFVFHNFLGMEAISYRIPLYSFVFLVALGVDYNIILISRIREEAKKAAHSIAIRKAVALTGGVISSAGIILAATFGVLMTQPLQELYMFGFTVSLGILMDAFLVRGILVPSIVQLLGKWNWYPNNIIDTNENPNEGSNEDSNE</sequence>
<evidence type="ECO:0000256" key="3">
    <source>
        <dbReference type="ARBA" id="ARBA00022475"/>
    </source>
</evidence>
<dbReference type="Gene3D" id="1.20.1640.10">
    <property type="entry name" value="Multidrug efflux transporter AcrB transmembrane domain"/>
    <property type="match status" value="2"/>
</dbReference>
<keyword evidence="4 8" id="KW-0812">Transmembrane</keyword>
<evidence type="ECO:0000313" key="10">
    <source>
        <dbReference type="EMBL" id="OEF95713.1"/>
    </source>
</evidence>
<feature type="coiled-coil region" evidence="7">
    <location>
        <begin position="268"/>
        <end position="295"/>
    </location>
</feature>
<dbReference type="InterPro" id="IPR050545">
    <property type="entry name" value="Mycobact_MmpL"/>
</dbReference>
<comment type="caution">
    <text evidence="10">The sequence shown here is derived from an EMBL/GenBank/DDBJ whole genome shotgun (WGS) entry which is preliminary data.</text>
</comment>
<feature type="transmembrane region" description="Helical" evidence="8">
    <location>
        <begin position="292"/>
        <end position="313"/>
    </location>
</feature>
<evidence type="ECO:0000256" key="8">
    <source>
        <dbReference type="SAM" id="Phobius"/>
    </source>
</evidence>
<evidence type="ECO:0000256" key="5">
    <source>
        <dbReference type="ARBA" id="ARBA00022989"/>
    </source>
</evidence>
<dbReference type="RefSeq" id="WP_069644279.1">
    <property type="nucleotide sequence ID" value="NZ_MIJE01000035.1"/>
</dbReference>
<dbReference type="STRING" id="766136.BHF68_11440"/>
<dbReference type="EMBL" id="MIJE01000035">
    <property type="protein sequence ID" value="OEF95713.1"/>
    <property type="molecule type" value="Genomic_DNA"/>
</dbReference>
<accession>A0A1E5FYQ9</accession>
<evidence type="ECO:0000256" key="1">
    <source>
        <dbReference type="ARBA" id="ARBA00004651"/>
    </source>
</evidence>
<dbReference type="SUPFAM" id="SSF82866">
    <property type="entry name" value="Multidrug efflux transporter AcrB transmembrane domain"/>
    <property type="match status" value="2"/>
</dbReference>
<feature type="transmembrane region" description="Helical" evidence="8">
    <location>
        <begin position="588"/>
        <end position="610"/>
    </location>
</feature>
<dbReference type="PANTHER" id="PTHR33406">
    <property type="entry name" value="MEMBRANE PROTEIN MJ1562-RELATED"/>
    <property type="match status" value="1"/>
</dbReference>
<dbReference type="PANTHER" id="PTHR33406:SF6">
    <property type="entry name" value="MEMBRANE PROTEIN YDGH-RELATED"/>
    <property type="match status" value="1"/>
</dbReference>
<keyword evidence="11" id="KW-1185">Reference proteome</keyword>
<feature type="transmembrane region" description="Helical" evidence="8">
    <location>
        <begin position="382"/>
        <end position="406"/>
    </location>
</feature>
<dbReference type="InterPro" id="IPR004869">
    <property type="entry name" value="MMPL_dom"/>
</dbReference>
<dbReference type="GO" id="GO:0005886">
    <property type="term" value="C:plasma membrane"/>
    <property type="evidence" value="ECO:0007669"/>
    <property type="project" value="UniProtKB-SubCell"/>
</dbReference>
<gene>
    <name evidence="10" type="ORF">BHF68_11440</name>
</gene>
<evidence type="ECO:0000256" key="6">
    <source>
        <dbReference type="ARBA" id="ARBA00023136"/>
    </source>
</evidence>
<feature type="transmembrane region" description="Helical" evidence="8">
    <location>
        <begin position="663"/>
        <end position="687"/>
    </location>
</feature>
<dbReference type="AlphaFoldDB" id="A0A1E5FYQ9"/>
<dbReference type="Pfam" id="PF03176">
    <property type="entry name" value="MMPL"/>
    <property type="match status" value="2"/>
</dbReference>
<evidence type="ECO:0000256" key="4">
    <source>
        <dbReference type="ARBA" id="ARBA00022692"/>
    </source>
</evidence>
<feature type="domain" description="Membrane transport protein MMPL" evidence="9">
    <location>
        <begin position="476"/>
        <end position="730"/>
    </location>
</feature>
<dbReference type="OrthoDB" id="9782006at2"/>
<feature type="transmembrane region" description="Helical" evidence="8">
    <location>
        <begin position="325"/>
        <end position="348"/>
    </location>
</feature>
<dbReference type="Proteomes" id="UP000094296">
    <property type="component" value="Unassembled WGS sequence"/>
</dbReference>
<feature type="transmembrane region" description="Helical" evidence="8">
    <location>
        <begin position="249"/>
        <end position="271"/>
    </location>
</feature>
<keyword evidence="6 8" id="KW-0472">Membrane</keyword>
<feature type="transmembrane region" description="Helical" evidence="8">
    <location>
        <begin position="622"/>
        <end position="642"/>
    </location>
</feature>
<feature type="transmembrane region" description="Helical" evidence="8">
    <location>
        <begin position="564"/>
        <end position="581"/>
    </location>
</feature>
<feature type="transmembrane region" description="Helical" evidence="8">
    <location>
        <begin position="693"/>
        <end position="715"/>
    </location>
</feature>
<reference evidence="10 11" key="1">
    <citation type="submission" date="2016-09" db="EMBL/GenBank/DDBJ databases">
        <title>Draft genome sequence for the type strain of Desulfuribacillus alkaliarsenatis AHT28, an obligately anaerobic, sulfidogenic bacterium isolated from Russian soda lake sediments.</title>
        <authorList>
            <person name="Abin C.A."/>
            <person name="Hollibaugh J.T."/>
        </authorList>
    </citation>
    <scope>NUCLEOTIDE SEQUENCE [LARGE SCALE GENOMIC DNA]</scope>
    <source>
        <strain evidence="10 11">AHT28</strain>
    </source>
</reference>
<evidence type="ECO:0000259" key="9">
    <source>
        <dbReference type="Pfam" id="PF03176"/>
    </source>
</evidence>
<keyword evidence="3" id="KW-1003">Cell membrane</keyword>
<organism evidence="10 11">
    <name type="scientific">Desulfuribacillus alkaliarsenatis</name>
    <dbReference type="NCBI Taxonomy" id="766136"/>
    <lineage>
        <taxon>Bacteria</taxon>
        <taxon>Bacillati</taxon>
        <taxon>Bacillota</taxon>
        <taxon>Desulfuribacillia</taxon>
        <taxon>Desulfuribacillales</taxon>
        <taxon>Desulfuribacillaceae</taxon>
        <taxon>Desulfuribacillus</taxon>
    </lineage>
</organism>
<comment type="subcellular location">
    <subcellularLocation>
        <location evidence="1">Cell membrane</location>
        <topology evidence="1">Multi-pass membrane protein</topology>
    </subcellularLocation>
</comment>
<feature type="transmembrane region" description="Helical" evidence="8">
    <location>
        <begin position="183"/>
        <end position="206"/>
    </location>
</feature>
<comment type="similarity">
    <text evidence="2">Belongs to the resistance-nodulation-cell division (RND) (TC 2.A.6) family. MmpL subfamily.</text>
</comment>
<name>A0A1E5FYQ9_9FIRM</name>
<protein>
    <submittedName>
        <fullName evidence="10">Multidrug transporter</fullName>
    </submittedName>
</protein>
<proteinExistence type="inferred from homology"/>
<evidence type="ECO:0000256" key="7">
    <source>
        <dbReference type="SAM" id="Coils"/>
    </source>
</evidence>
<keyword evidence="7" id="KW-0175">Coiled coil</keyword>
<evidence type="ECO:0000256" key="2">
    <source>
        <dbReference type="ARBA" id="ARBA00010157"/>
    </source>
</evidence>
<feature type="transmembrane region" description="Helical" evidence="8">
    <location>
        <begin position="213"/>
        <end position="229"/>
    </location>
</feature>
<keyword evidence="5 8" id="KW-1133">Transmembrane helix</keyword>
<feature type="domain" description="Membrane transport protein MMPL" evidence="9">
    <location>
        <begin position="50"/>
        <end position="382"/>
    </location>
</feature>
<evidence type="ECO:0000313" key="11">
    <source>
        <dbReference type="Proteomes" id="UP000094296"/>
    </source>
</evidence>